<dbReference type="AlphaFoldDB" id="A0AAD8PPM2"/>
<feature type="compositionally biased region" description="Polar residues" evidence="1">
    <location>
        <begin position="307"/>
        <end position="316"/>
    </location>
</feature>
<feature type="compositionally biased region" description="Polar residues" evidence="1">
    <location>
        <begin position="525"/>
        <end position="535"/>
    </location>
</feature>
<comment type="caution">
    <text evidence="2">The sequence shown here is derived from an EMBL/GenBank/DDBJ whole genome shotgun (WGS) entry which is preliminary data.</text>
</comment>
<evidence type="ECO:0000313" key="2">
    <source>
        <dbReference type="EMBL" id="KAK1573606.1"/>
    </source>
</evidence>
<feature type="compositionally biased region" description="Polar residues" evidence="1">
    <location>
        <begin position="127"/>
        <end position="140"/>
    </location>
</feature>
<feature type="compositionally biased region" description="Polar residues" evidence="1">
    <location>
        <begin position="278"/>
        <end position="296"/>
    </location>
</feature>
<feature type="compositionally biased region" description="Polar residues" evidence="1">
    <location>
        <begin position="194"/>
        <end position="205"/>
    </location>
</feature>
<feature type="region of interest" description="Disordered" evidence="1">
    <location>
        <begin position="477"/>
        <end position="562"/>
    </location>
</feature>
<feature type="compositionally biased region" description="Basic and acidic residues" evidence="1">
    <location>
        <begin position="180"/>
        <end position="190"/>
    </location>
</feature>
<feature type="compositionally biased region" description="Basic residues" evidence="1">
    <location>
        <begin position="317"/>
        <end position="328"/>
    </location>
</feature>
<feature type="compositionally biased region" description="Low complexity" evidence="1">
    <location>
        <begin position="1"/>
        <end position="18"/>
    </location>
</feature>
<organism evidence="2 3">
    <name type="scientific">Colletotrichum navitas</name>
    <dbReference type="NCBI Taxonomy" id="681940"/>
    <lineage>
        <taxon>Eukaryota</taxon>
        <taxon>Fungi</taxon>
        <taxon>Dikarya</taxon>
        <taxon>Ascomycota</taxon>
        <taxon>Pezizomycotina</taxon>
        <taxon>Sordariomycetes</taxon>
        <taxon>Hypocreomycetidae</taxon>
        <taxon>Glomerellales</taxon>
        <taxon>Glomerellaceae</taxon>
        <taxon>Colletotrichum</taxon>
        <taxon>Colletotrichum graminicola species complex</taxon>
    </lineage>
</organism>
<dbReference type="RefSeq" id="XP_060409203.1">
    <property type="nucleotide sequence ID" value="XM_060555736.1"/>
</dbReference>
<feature type="region of interest" description="Disordered" evidence="1">
    <location>
        <begin position="648"/>
        <end position="701"/>
    </location>
</feature>
<protein>
    <submittedName>
        <fullName evidence="2">Uncharacterized protein</fullName>
    </submittedName>
</protein>
<feature type="compositionally biased region" description="Polar residues" evidence="1">
    <location>
        <begin position="248"/>
        <end position="268"/>
    </location>
</feature>
<dbReference type="GeneID" id="85439976"/>
<evidence type="ECO:0000256" key="1">
    <source>
        <dbReference type="SAM" id="MobiDB-lite"/>
    </source>
</evidence>
<feature type="compositionally biased region" description="Low complexity" evidence="1">
    <location>
        <begin position="149"/>
        <end position="161"/>
    </location>
</feature>
<name>A0AAD8PPM2_9PEZI</name>
<keyword evidence="3" id="KW-1185">Reference proteome</keyword>
<feature type="region of interest" description="Disordered" evidence="1">
    <location>
        <begin position="124"/>
        <end position="220"/>
    </location>
</feature>
<gene>
    <name evidence="2" type="ORF">LY79DRAFT_525519</name>
</gene>
<sequence length="713" mass="78135">MIAAASASYGAAPSYSTSKKQQEDEEQPSAGVKNMLNRVLNRRLSSYNINKKSAPVAQAEPTPPPSRQQQQPPMQMPMPMQPSIRHRPQLHNPQNTLRATSTPVNILQNQGHIDNGHVVAPLPGLDENSQLQLPPTTRRPSTAPGVKIAASANGTTSSTAARPATEGTGLFGRLVRRRPTPKERDTENHKKPGNSASIGDNTNEPSGVDDRNRSSTDPVPVMNETMEHYQMQPQSLPLNPSLHKTHDALSSTPRSETVSDARTTSKSSVPRFLRQVTKPRQASEAMTQTASLQKSKPQSHLRPSRQPAPSSTTQTKLRSKRSFGKRFWSRPGANDFDEDDDQVVKTEAPPVPSVHPTVYVPKHAAADFSRTINPRLNRQSLVVSDNQVNDLRPTTADAREGEPEIQPKQRALASATIDKHMARDLSMSKYEAPSPMELHRRLEILKRSEAEAVAKTLNPWQHQLNLLQTNANTSVSNTKAPILKGPSRSISSRRHSFSLISDPHARELTPPRSASPVETEAPIEPSSQMPQQTVSAVPPGATSSHDHTNQTRQDGPAKQATARQMTDFERFLAEAEAAERERQAQMWRNLARRSGHYGYSDNPWNPARPVDPSLAGPTAANAAATWNNKRNSAQYTVNKRASMMSDFYGPPTGTYGPSGDDADATRGLGRQGSVSKRISHYIKPPKPSAQPTYEDWPTGRANRRSAIVGAIGE</sequence>
<feature type="region of interest" description="Disordered" evidence="1">
    <location>
        <begin position="234"/>
        <end position="341"/>
    </location>
</feature>
<feature type="compositionally biased region" description="Low complexity" evidence="1">
    <location>
        <begin position="648"/>
        <end position="657"/>
    </location>
</feature>
<reference evidence="2" key="1">
    <citation type="submission" date="2021-06" db="EMBL/GenBank/DDBJ databases">
        <title>Comparative genomics, transcriptomics and evolutionary studies reveal genomic signatures of adaptation to plant cell wall in hemibiotrophic fungi.</title>
        <authorList>
            <consortium name="DOE Joint Genome Institute"/>
            <person name="Baroncelli R."/>
            <person name="Diaz J.F."/>
            <person name="Benocci T."/>
            <person name="Peng M."/>
            <person name="Battaglia E."/>
            <person name="Haridas S."/>
            <person name="Andreopoulos W."/>
            <person name="Labutti K."/>
            <person name="Pangilinan J."/>
            <person name="Floch G.L."/>
            <person name="Makela M.R."/>
            <person name="Henrissat B."/>
            <person name="Grigoriev I.V."/>
            <person name="Crouch J.A."/>
            <person name="De Vries R.P."/>
            <person name="Sukno S.A."/>
            <person name="Thon M.R."/>
        </authorList>
    </citation>
    <scope>NUCLEOTIDE SEQUENCE</scope>
    <source>
        <strain evidence="2">CBS 125086</strain>
    </source>
</reference>
<accession>A0AAD8PPM2</accession>
<feature type="region of interest" description="Disordered" evidence="1">
    <location>
        <begin position="1"/>
        <end position="96"/>
    </location>
</feature>
<dbReference type="Proteomes" id="UP001230504">
    <property type="component" value="Unassembled WGS sequence"/>
</dbReference>
<proteinExistence type="predicted"/>
<dbReference type="EMBL" id="JAHLJV010000089">
    <property type="protein sequence ID" value="KAK1573606.1"/>
    <property type="molecule type" value="Genomic_DNA"/>
</dbReference>
<evidence type="ECO:0000313" key="3">
    <source>
        <dbReference type="Proteomes" id="UP001230504"/>
    </source>
</evidence>